<dbReference type="PANTHER" id="PTHR47272">
    <property type="entry name" value="DDE_TNP_1_7 DOMAIN-CONTAINING PROTEIN"/>
    <property type="match status" value="1"/>
</dbReference>
<evidence type="ECO:0000313" key="3">
    <source>
        <dbReference type="EMBL" id="KAK2704301.1"/>
    </source>
</evidence>
<protein>
    <recommendedName>
        <fullName evidence="2">PiggyBac transposable element-derived protein domain-containing protein</fullName>
    </recommendedName>
</protein>
<dbReference type="Pfam" id="PF13843">
    <property type="entry name" value="DDE_Tnp_1_7"/>
    <property type="match status" value="1"/>
</dbReference>
<dbReference type="Proteomes" id="UP001187531">
    <property type="component" value="Unassembled WGS sequence"/>
</dbReference>
<comment type="caution">
    <text evidence="3">The sequence shown here is derived from an EMBL/GenBank/DDBJ whole genome shotgun (WGS) entry which is preliminary data.</text>
</comment>
<gene>
    <name evidence="3" type="ORF">QYM36_016633</name>
</gene>
<proteinExistence type="predicted"/>
<feature type="domain" description="PiggyBac transposable element-derived protein" evidence="2">
    <location>
        <begin position="182"/>
        <end position="455"/>
    </location>
</feature>
<evidence type="ECO:0000313" key="4">
    <source>
        <dbReference type="Proteomes" id="UP001187531"/>
    </source>
</evidence>
<feature type="region of interest" description="Disordered" evidence="1">
    <location>
        <begin position="33"/>
        <end position="69"/>
    </location>
</feature>
<feature type="compositionally biased region" description="Acidic residues" evidence="1">
    <location>
        <begin position="33"/>
        <end position="57"/>
    </location>
</feature>
<evidence type="ECO:0000256" key="1">
    <source>
        <dbReference type="SAM" id="MobiDB-lite"/>
    </source>
</evidence>
<organism evidence="3 4">
    <name type="scientific">Artemia franciscana</name>
    <name type="common">Brine shrimp</name>
    <name type="synonym">Artemia sanfranciscana</name>
    <dbReference type="NCBI Taxonomy" id="6661"/>
    <lineage>
        <taxon>Eukaryota</taxon>
        <taxon>Metazoa</taxon>
        <taxon>Ecdysozoa</taxon>
        <taxon>Arthropoda</taxon>
        <taxon>Crustacea</taxon>
        <taxon>Branchiopoda</taxon>
        <taxon>Anostraca</taxon>
        <taxon>Artemiidae</taxon>
        <taxon>Artemia</taxon>
    </lineage>
</organism>
<evidence type="ECO:0000259" key="2">
    <source>
        <dbReference type="Pfam" id="PF13843"/>
    </source>
</evidence>
<dbReference type="InterPro" id="IPR029526">
    <property type="entry name" value="PGBD"/>
</dbReference>
<sequence>MSKREERLFRSQTTRNANHIFSRDEAVQYILEPDGELSDLEIEDDEDLDHEEDDNDPDWNPPVDPSLEYNVDEDDLPLSSLTHVHIVNRSASPPPYPLVASVISDPSTSGTATPFQSSSSREFRWRKQNFESPDVTWKSSLPPPPPEIPTPIEYFKQMFDDDMVERILFQSNLYEMQKEGVQLKVTNKEMGQDRLKTLRRFFHANDNHPAVPKGQDGYDSLFKLRPVIDGLQANLTKIPAEERQSIDEQMVPFKGKLRFKQYLKDKPHSWGIKIFSRAGASGIIYDFEVYTGKASVPVTELGQGAEVGLRLAEEIPRNKNFKLFFDNYYTSIPLIRELLLHGIHSAGTVRTNRLKGCNIEADDLLKEKGRGSFDYRVETNSGIVVTKWFDNKSVCIASSFVGAEPSDNCKRWDRTSKKYVHVLRPLCIAEYNKFMGGVDLSDMLIELYRIDIPSWKTPQRPNCSTPKRPKLAKPKPYNSVCYDGIQHWPEAVADKKRCRLCSAYARIQCFKCHVSLCLVKNRNCFKIFHTQ</sequence>
<name>A0AA88HBA6_ARTSF</name>
<dbReference type="PANTHER" id="PTHR47272:SF1">
    <property type="entry name" value="PIGGYBAC TRANSPOSABLE ELEMENT-DERIVED PROTEIN 3-LIKE"/>
    <property type="match status" value="1"/>
</dbReference>
<accession>A0AA88HBA6</accession>
<keyword evidence="4" id="KW-1185">Reference proteome</keyword>
<dbReference type="EMBL" id="JAVRJZ010000021">
    <property type="protein sequence ID" value="KAK2704301.1"/>
    <property type="molecule type" value="Genomic_DNA"/>
</dbReference>
<reference evidence="3" key="1">
    <citation type="submission" date="2023-07" db="EMBL/GenBank/DDBJ databases">
        <title>Chromosome-level genome assembly of Artemia franciscana.</title>
        <authorList>
            <person name="Jo E."/>
        </authorList>
    </citation>
    <scope>NUCLEOTIDE SEQUENCE</scope>
    <source>
        <tissue evidence="3">Whole body</tissue>
    </source>
</reference>
<dbReference type="AlphaFoldDB" id="A0AA88HBA6"/>